<evidence type="ECO:0000256" key="1">
    <source>
        <dbReference type="ARBA" id="ARBA00022574"/>
    </source>
</evidence>
<dbReference type="SUPFAM" id="SSF50998">
    <property type="entry name" value="Quinoprotein alcohol dehydrogenase-like"/>
    <property type="match status" value="1"/>
</dbReference>
<keyword evidence="1 3" id="KW-0853">WD repeat</keyword>
<feature type="domain" description="TIR" evidence="4">
    <location>
        <begin position="1"/>
        <end position="128"/>
    </location>
</feature>
<dbReference type="InterPro" id="IPR036388">
    <property type="entry name" value="WH-like_DNA-bd_sf"/>
</dbReference>
<dbReference type="Gene3D" id="1.25.40.370">
    <property type="match status" value="1"/>
</dbReference>
<name>A0ABW1D1M7_9ACTN</name>
<evidence type="ECO:0000256" key="3">
    <source>
        <dbReference type="PROSITE-ProRule" id="PRU00221"/>
    </source>
</evidence>
<evidence type="ECO:0000256" key="2">
    <source>
        <dbReference type="ARBA" id="ARBA00022737"/>
    </source>
</evidence>
<evidence type="ECO:0000259" key="4">
    <source>
        <dbReference type="PROSITE" id="PS50104"/>
    </source>
</evidence>
<dbReference type="SMART" id="SM00320">
    <property type="entry name" value="WD40"/>
    <property type="match status" value="5"/>
</dbReference>
<dbReference type="EMBL" id="JBHSPA010000059">
    <property type="protein sequence ID" value="MFC5830961.1"/>
    <property type="molecule type" value="Genomic_DNA"/>
</dbReference>
<keyword evidence="2" id="KW-0677">Repeat</keyword>
<dbReference type="PROSITE" id="PS50104">
    <property type="entry name" value="TIR"/>
    <property type="match status" value="1"/>
</dbReference>
<dbReference type="SUPFAM" id="SSF52540">
    <property type="entry name" value="P-loop containing nucleoside triphosphate hydrolases"/>
    <property type="match status" value="1"/>
</dbReference>
<dbReference type="Proteomes" id="UP001596058">
    <property type="component" value="Unassembled WGS sequence"/>
</dbReference>
<dbReference type="SUPFAM" id="SSF52200">
    <property type="entry name" value="Toll/Interleukin receptor TIR domain"/>
    <property type="match status" value="1"/>
</dbReference>
<keyword evidence="6" id="KW-1185">Reference proteome</keyword>
<sequence>MGDGVFVSYARVDGADVARRLVRDLGAAGVEAWLDRRELYGGVAWRRQIVDAIGDAAYLVLVLTQAALESDVVAWEWQVARRLGVCVLPVRADPGLDVALAPRWMGDLHWYSLDEEWETFVAALRRPCEAGRVPFMAADLPSGYVPRRRELAAAKPLLVGEHGAPTAGAMALHGPGGYGKTTLALGLCHDDDVGAVFHDGVLWVSLGRQPDLLTELDRVHRALTGAPTGAVDVAGAAEVVRSRLRDRRCLLVVDDVWEPAHVKPFLHRDSRSVRVVTTRQFAVVEAVVEAVSDVGRLRIDTMTGPEAVDLVTHDLAADPRDLEPYRRLVDRLGAWPLLVNLARSALRTRVARGASAEAALSAVAEALDRRHLTAFDATDPDERNQAAAVSVAVSLELVAGDDVAAWAELAVFPEDTRIPLGTLARLWGSDRFEAEERALRLADASLLQLDLGQAAIEVHDVLLAVAQQRVGDLGPLHRRLLDAWGDPHDLPADDGYAWRWVVHHLVGAGRTDTMRELLLDPRWLERRLAAVTVEALLGDFTHVPDEEPHRTIRETLRTSERTLATDARQLPGQLRGRLLSARVPGLASVLDRAGRLPGPRLVPVRASLRVPANVPHDDVAMHDSPVVGLAIADGGRIAVSASAGGVLKVWDVATGALLRTIDADRVEADPPPPPWETRRPTWGGRRGPLLAGFPGVRHAATFAGGRLTVWDLDGGTRLRELTDVGSPHEYGDGAVPAGGLVVTPDGRYVVLARDSVVAWDQETGEVRTVAANRATTLALSGDRRVVTGSSHLNAAYGPEAVPANALLVFDLDTGLTIRSLAGHPCGVNAIAVSADGRLVASAPNPGLYLYQDPCPRLWNVDTGEHLRVFDGHLHTVTAVAISSDGRHVVTGGGNCFQRYGSEFTVRLWDAETGELRAAVNAHTGPVAALLATPDNRWAVSAGGLCVQALAGAEQGTSYGTHDGSIRLHDLATATLAATFQADDAVTVMVLAGPHTVVAGGLDGAVHLLRIDGAVDL</sequence>
<dbReference type="Gene3D" id="2.130.10.10">
    <property type="entry name" value="YVTN repeat-like/Quinoprotein amine dehydrogenase"/>
    <property type="match status" value="3"/>
</dbReference>
<dbReference type="InterPro" id="IPR035897">
    <property type="entry name" value="Toll_tir_struct_dom_sf"/>
</dbReference>
<dbReference type="Pfam" id="PF13676">
    <property type="entry name" value="TIR_2"/>
    <property type="match status" value="1"/>
</dbReference>
<dbReference type="InterPro" id="IPR002182">
    <property type="entry name" value="NB-ARC"/>
</dbReference>
<evidence type="ECO:0000313" key="5">
    <source>
        <dbReference type="EMBL" id="MFC5830961.1"/>
    </source>
</evidence>
<organism evidence="5 6">
    <name type="scientific">Nonomuraea insulae</name>
    <dbReference type="NCBI Taxonomy" id="1616787"/>
    <lineage>
        <taxon>Bacteria</taxon>
        <taxon>Bacillati</taxon>
        <taxon>Actinomycetota</taxon>
        <taxon>Actinomycetes</taxon>
        <taxon>Streptosporangiales</taxon>
        <taxon>Streptosporangiaceae</taxon>
        <taxon>Nonomuraea</taxon>
    </lineage>
</organism>
<dbReference type="InterPro" id="IPR001680">
    <property type="entry name" value="WD40_rpt"/>
</dbReference>
<dbReference type="InterPro" id="IPR011047">
    <property type="entry name" value="Quinoprotein_ADH-like_sf"/>
</dbReference>
<dbReference type="PANTHER" id="PTHR19848">
    <property type="entry name" value="WD40 REPEAT PROTEIN"/>
    <property type="match status" value="1"/>
</dbReference>
<feature type="repeat" description="WD" evidence="3">
    <location>
        <begin position="619"/>
        <end position="660"/>
    </location>
</feature>
<dbReference type="InterPro" id="IPR000157">
    <property type="entry name" value="TIR_dom"/>
</dbReference>
<dbReference type="Pfam" id="PF00931">
    <property type="entry name" value="NB-ARC"/>
    <property type="match status" value="1"/>
</dbReference>
<reference evidence="6" key="1">
    <citation type="journal article" date="2019" name="Int. J. Syst. Evol. Microbiol.">
        <title>The Global Catalogue of Microorganisms (GCM) 10K type strain sequencing project: providing services to taxonomists for standard genome sequencing and annotation.</title>
        <authorList>
            <consortium name="The Broad Institute Genomics Platform"/>
            <consortium name="The Broad Institute Genome Sequencing Center for Infectious Disease"/>
            <person name="Wu L."/>
            <person name="Ma J."/>
        </authorList>
    </citation>
    <scope>NUCLEOTIDE SEQUENCE [LARGE SCALE GENOMIC DNA]</scope>
    <source>
        <strain evidence="6">CCUG 53903</strain>
    </source>
</reference>
<evidence type="ECO:0000313" key="6">
    <source>
        <dbReference type="Proteomes" id="UP001596058"/>
    </source>
</evidence>
<dbReference type="Gene3D" id="3.40.50.300">
    <property type="entry name" value="P-loop containing nucleotide triphosphate hydrolases"/>
    <property type="match status" value="1"/>
</dbReference>
<dbReference type="InterPro" id="IPR027417">
    <property type="entry name" value="P-loop_NTPase"/>
</dbReference>
<gene>
    <name evidence="5" type="ORF">ACFPZ3_44520</name>
</gene>
<dbReference type="Pfam" id="PF00400">
    <property type="entry name" value="WD40"/>
    <property type="match status" value="3"/>
</dbReference>
<dbReference type="PROSITE" id="PS50082">
    <property type="entry name" value="WD_REPEATS_2"/>
    <property type="match status" value="1"/>
</dbReference>
<comment type="caution">
    <text evidence="5">The sequence shown here is derived from an EMBL/GenBank/DDBJ whole genome shotgun (WGS) entry which is preliminary data.</text>
</comment>
<protein>
    <submittedName>
        <fullName evidence="5">TIR domain-containing protein</fullName>
    </submittedName>
</protein>
<proteinExistence type="predicted"/>
<accession>A0ABW1D1M7</accession>
<dbReference type="Gene3D" id="3.40.50.10140">
    <property type="entry name" value="Toll/interleukin-1 receptor homology (TIR) domain"/>
    <property type="match status" value="1"/>
</dbReference>
<dbReference type="InterPro" id="IPR015943">
    <property type="entry name" value="WD40/YVTN_repeat-like_dom_sf"/>
</dbReference>
<dbReference type="PROSITE" id="PS50294">
    <property type="entry name" value="WD_REPEATS_REGION"/>
    <property type="match status" value="1"/>
</dbReference>
<dbReference type="RefSeq" id="WP_379520443.1">
    <property type="nucleotide sequence ID" value="NZ_JBHSPA010000059.1"/>
</dbReference>
<dbReference type="PRINTS" id="PR00364">
    <property type="entry name" value="DISEASERSIST"/>
</dbReference>
<dbReference type="PANTHER" id="PTHR19848:SF8">
    <property type="entry name" value="F-BOX AND WD REPEAT DOMAIN CONTAINING 7"/>
    <property type="match status" value="1"/>
</dbReference>
<dbReference type="Gene3D" id="1.10.10.10">
    <property type="entry name" value="Winged helix-like DNA-binding domain superfamily/Winged helix DNA-binding domain"/>
    <property type="match status" value="1"/>
</dbReference>